<dbReference type="EMBL" id="PPFX01000022">
    <property type="protein sequence ID" value="PNU19851.1"/>
    <property type="molecule type" value="Genomic_DNA"/>
</dbReference>
<comment type="caution">
    <text evidence="1">The sequence shown here is derived from an EMBL/GenBank/DDBJ whole genome shotgun (WGS) entry which is preliminary data.</text>
</comment>
<dbReference type="Proteomes" id="UP000236340">
    <property type="component" value="Unassembled WGS sequence"/>
</dbReference>
<evidence type="ECO:0000313" key="1">
    <source>
        <dbReference type="EMBL" id="PNU19851.1"/>
    </source>
</evidence>
<evidence type="ECO:0008006" key="3">
    <source>
        <dbReference type="Google" id="ProtNLM"/>
    </source>
</evidence>
<sequence length="210" mass="24396">MPRKRKSNQKNLKPRLHIFCEGEKTEPNYLKGYIERRFPGTRLSPVRPTPKNTPIQLVEEAIREKEKNPSGDIFWVVYDREAPTKYPDALHAEARSKADAHGIKIAFSNVCFEVWILLHFQPTVAAYANYDDLQKRSKLKTHIKNYDKGTKRLFSGEEISTARKYAEDLNRRTIAGADPAWTKPYQWNPYTDVYKLLDAIDVFGEKYCVS</sequence>
<dbReference type="Pfam" id="PF13707">
    <property type="entry name" value="RloB"/>
    <property type="match status" value="1"/>
</dbReference>
<dbReference type="InterPro" id="IPR025591">
    <property type="entry name" value="RloB"/>
</dbReference>
<proteinExistence type="predicted"/>
<accession>A0A2K2H9B3</accession>
<reference evidence="1 2" key="1">
    <citation type="journal article" date="2018" name="Genome Announc.">
        <title>Genome Sequence of Geothermobacter sp. HR-1 Iron Reducer from the Loihi Seamount.</title>
        <authorList>
            <person name="Smith H."/>
            <person name="Abuyen K."/>
            <person name="Tremblay J."/>
            <person name="Savalia P."/>
            <person name="Perez-Rodriguez I."/>
            <person name="Emerson D."/>
            <person name="Tully B."/>
            <person name="Amend J."/>
        </authorList>
    </citation>
    <scope>NUCLEOTIDE SEQUENCE [LARGE SCALE GENOMIC DNA]</scope>
    <source>
        <strain evidence="1 2">HR-1</strain>
    </source>
</reference>
<dbReference type="AlphaFoldDB" id="A0A2K2H9B3"/>
<evidence type="ECO:0000313" key="2">
    <source>
        <dbReference type="Proteomes" id="UP000236340"/>
    </source>
</evidence>
<organism evidence="1 2">
    <name type="scientific">Geothermobacter hydrogeniphilus</name>
    <dbReference type="NCBI Taxonomy" id="1969733"/>
    <lineage>
        <taxon>Bacteria</taxon>
        <taxon>Pseudomonadati</taxon>
        <taxon>Thermodesulfobacteriota</taxon>
        <taxon>Desulfuromonadia</taxon>
        <taxon>Desulfuromonadales</taxon>
        <taxon>Geothermobacteraceae</taxon>
        <taxon>Geothermobacter</taxon>
    </lineage>
</organism>
<gene>
    <name evidence="1" type="ORF">C2E25_10490</name>
</gene>
<name>A0A2K2H9B3_9BACT</name>
<dbReference type="RefSeq" id="WP_103115695.1">
    <property type="nucleotide sequence ID" value="NZ_PPFX01000022.1"/>
</dbReference>
<protein>
    <recommendedName>
        <fullName evidence="3">RloB-like protein</fullName>
    </recommendedName>
</protein>
<dbReference type="OrthoDB" id="9796523at2"/>